<evidence type="ECO:0000259" key="5">
    <source>
        <dbReference type="Pfam" id="PF13407"/>
    </source>
</evidence>
<feature type="signal peptide" evidence="4">
    <location>
        <begin position="1"/>
        <end position="27"/>
    </location>
</feature>
<keyword evidence="7" id="KW-1185">Reference proteome</keyword>
<name>A0ABP9HUA4_9ACTN</name>
<evidence type="ECO:0000256" key="2">
    <source>
        <dbReference type="ARBA" id="ARBA00007639"/>
    </source>
</evidence>
<accession>A0ABP9HUA4</accession>
<dbReference type="InterPro" id="IPR028082">
    <property type="entry name" value="Peripla_BP_I"/>
</dbReference>
<dbReference type="Proteomes" id="UP001500466">
    <property type="component" value="Unassembled WGS sequence"/>
</dbReference>
<feature type="domain" description="Periplasmic binding protein" evidence="5">
    <location>
        <begin position="93"/>
        <end position="345"/>
    </location>
</feature>
<dbReference type="Gene3D" id="3.40.50.2300">
    <property type="match status" value="2"/>
</dbReference>
<dbReference type="InterPro" id="IPR025997">
    <property type="entry name" value="SBP_2_dom"/>
</dbReference>
<organism evidence="6 7">
    <name type="scientific">Yinghuangia aomiensis</name>
    <dbReference type="NCBI Taxonomy" id="676205"/>
    <lineage>
        <taxon>Bacteria</taxon>
        <taxon>Bacillati</taxon>
        <taxon>Actinomycetota</taxon>
        <taxon>Actinomycetes</taxon>
        <taxon>Kitasatosporales</taxon>
        <taxon>Streptomycetaceae</taxon>
        <taxon>Yinghuangia</taxon>
    </lineage>
</organism>
<dbReference type="EMBL" id="BAABHS010000020">
    <property type="protein sequence ID" value="GAA4978876.1"/>
    <property type="molecule type" value="Genomic_DNA"/>
</dbReference>
<comment type="subcellular location">
    <subcellularLocation>
        <location evidence="1">Cell envelope</location>
    </subcellularLocation>
</comment>
<dbReference type="PANTHER" id="PTHR46847">
    <property type="entry name" value="D-ALLOSE-BINDING PERIPLASMIC PROTEIN-RELATED"/>
    <property type="match status" value="1"/>
</dbReference>
<feature type="chain" id="PRO_5046649848" description="Periplasmic binding protein domain-containing protein" evidence="4">
    <location>
        <begin position="28"/>
        <end position="388"/>
    </location>
</feature>
<dbReference type="PROSITE" id="PS51257">
    <property type="entry name" value="PROKAR_LIPOPROTEIN"/>
    <property type="match status" value="1"/>
</dbReference>
<comment type="caution">
    <text evidence="6">The sequence shown here is derived from an EMBL/GenBank/DDBJ whole genome shotgun (WGS) entry which is preliminary data.</text>
</comment>
<sequence length="388" mass="40065">MVLRRCTSARRSRLLVGLLATGTLVLTGCSSSDGGSAPSASGGVGFVASASVVQEAKQRDRTPPVLAANPAVAGKNVAILSLSQANESGAVPAAAAKEAAEIIGWKATIYDANSNMGAVTGLVRQATAAGANALIVVNIDCAAAAQAFREATAAGVVIVPVNGFDCDNEGSPGGPSARGFSGEIRPGGGLNQSQFWAQDGSDQAHNAIADSEDTAKIISVESTELAVEYWQAKGFNEAVAASGGSRVVQRVEFTTADFVSGRLTTMIEAALTRHPEATYIKSAFSASTIANVVPAVRASHSKIKILGGEGLQSEFDLLRKGQMLSTDATPGSWFGWAAVDTVNSLFRKTPPNDSGLQWMLVDRDNVPSTGTVQTADFRTVYRASWGVS</sequence>
<evidence type="ECO:0000313" key="7">
    <source>
        <dbReference type="Proteomes" id="UP001500466"/>
    </source>
</evidence>
<dbReference type="PANTHER" id="PTHR46847:SF1">
    <property type="entry name" value="D-ALLOSE-BINDING PERIPLASMIC PROTEIN-RELATED"/>
    <property type="match status" value="1"/>
</dbReference>
<dbReference type="SUPFAM" id="SSF53822">
    <property type="entry name" value="Periplasmic binding protein-like I"/>
    <property type="match status" value="1"/>
</dbReference>
<protein>
    <recommendedName>
        <fullName evidence="5">Periplasmic binding protein domain-containing protein</fullName>
    </recommendedName>
</protein>
<evidence type="ECO:0000256" key="3">
    <source>
        <dbReference type="ARBA" id="ARBA00022729"/>
    </source>
</evidence>
<evidence type="ECO:0000256" key="4">
    <source>
        <dbReference type="SAM" id="SignalP"/>
    </source>
</evidence>
<comment type="similarity">
    <text evidence="2">Belongs to the bacterial solute-binding protein 2 family.</text>
</comment>
<reference evidence="7" key="1">
    <citation type="journal article" date="2019" name="Int. J. Syst. Evol. Microbiol.">
        <title>The Global Catalogue of Microorganisms (GCM) 10K type strain sequencing project: providing services to taxonomists for standard genome sequencing and annotation.</title>
        <authorList>
            <consortium name="The Broad Institute Genomics Platform"/>
            <consortium name="The Broad Institute Genome Sequencing Center for Infectious Disease"/>
            <person name="Wu L."/>
            <person name="Ma J."/>
        </authorList>
    </citation>
    <scope>NUCLEOTIDE SEQUENCE [LARGE SCALE GENOMIC DNA]</scope>
    <source>
        <strain evidence="7">JCM 17986</strain>
    </source>
</reference>
<evidence type="ECO:0000256" key="1">
    <source>
        <dbReference type="ARBA" id="ARBA00004196"/>
    </source>
</evidence>
<keyword evidence="3 4" id="KW-0732">Signal</keyword>
<dbReference type="Pfam" id="PF13407">
    <property type="entry name" value="Peripla_BP_4"/>
    <property type="match status" value="1"/>
</dbReference>
<proteinExistence type="inferred from homology"/>
<evidence type="ECO:0000313" key="6">
    <source>
        <dbReference type="EMBL" id="GAA4978876.1"/>
    </source>
</evidence>
<gene>
    <name evidence="6" type="ORF">GCM10023205_53990</name>
</gene>